<dbReference type="Gene3D" id="3.40.50.1010">
    <property type="entry name" value="5'-nuclease"/>
    <property type="match status" value="1"/>
</dbReference>
<dbReference type="PANTHER" id="PTHR33653:SF1">
    <property type="entry name" value="RIBONUCLEASE VAPC2"/>
    <property type="match status" value="1"/>
</dbReference>
<accession>A0A2W1JH12</accession>
<keyword evidence="3" id="KW-0540">Nuclease</keyword>
<dbReference type="Proteomes" id="UP000248857">
    <property type="component" value="Unassembled WGS sequence"/>
</dbReference>
<keyword evidence="4" id="KW-0479">Metal-binding</keyword>
<evidence type="ECO:0000256" key="5">
    <source>
        <dbReference type="ARBA" id="ARBA00022801"/>
    </source>
</evidence>
<keyword evidence="5 9" id="KW-0378">Hydrolase</keyword>
<dbReference type="GO" id="GO:0004518">
    <property type="term" value="F:nuclease activity"/>
    <property type="evidence" value="ECO:0007669"/>
    <property type="project" value="UniProtKB-KW"/>
</dbReference>
<dbReference type="OrthoDB" id="9815354at2"/>
<dbReference type="CDD" id="cd18749">
    <property type="entry name" value="PIN_VapC4-5_FitB-like"/>
    <property type="match status" value="1"/>
</dbReference>
<feature type="domain" description="PIN" evidence="8">
    <location>
        <begin position="5"/>
        <end position="116"/>
    </location>
</feature>
<dbReference type="EC" id="3.1.-.-" evidence="9"/>
<evidence type="ECO:0000256" key="2">
    <source>
        <dbReference type="ARBA" id="ARBA00022649"/>
    </source>
</evidence>
<comment type="similarity">
    <text evidence="7">Belongs to the PINc/VapC protein family.</text>
</comment>
<dbReference type="InterPro" id="IPR002716">
    <property type="entry name" value="PIN_dom"/>
</dbReference>
<evidence type="ECO:0000256" key="3">
    <source>
        <dbReference type="ARBA" id="ARBA00022722"/>
    </source>
</evidence>
<organism evidence="9 10">
    <name type="scientific">Acaryochloris thomasi RCC1774</name>
    <dbReference type="NCBI Taxonomy" id="1764569"/>
    <lineage>
        <taxon>Bacteria</taxon>
        <taxon>Bacillati</taxon>
        <taxon>Cyanobacteriota</taxon>
        <taxon>Cyanophyceae</taxon>
        <taxon>Acaryochloridales</taxon>
        <taxon>Acaryochloridaceae</taxon>
        <taxon>Acaryochloris</taxon>
        <taxon>Acaryochloris thomasi</taxon>
    </lineage>
</organism>
<evidence type="ECO:0000259" key="8">
    <source>
        <dbReference type="Pfam" id="PF01850"/>
    </source>
</evidence>
<dbReference type="InterPro" id="IPR029060">
    <property type="entry name" value="PIN-like_dom_sf"/>
</dbReference>
<dbReference type="GO" id="GO:0046872">
    <property type="term" value="F:metal ion binding"/>
    <property type="evidence" value="ECO:0007669"/>
    <property type="project" value="UniProtKB-KW"/>
</dbReference>
<keyword evidence="10" id="KW-1185">Reference proteome</keyword>
<protein>
    <submittedName>
        <fullName evidence="9">Ribonuclease VapC1</fullName>
        <ecNumber evidence="9">3.1.-.-</ecNumber>
    </submittedName>
</protein>
<comment type="caution">
    <text evidence="9">The sequence shown here is derived from an EMBL/GenBank/DDBJ whole genome shotgun (WGS) entry which is preliminary data.</text>
</comment>
<dbReference type="Pfam" id="PF01850">
    <property type="entry name" value="PIN"/>
    <property type="match status" value="1"/>
</dbReference>
<evidence type="ECO:0000256" key="7">
    <source>
        <dbReference type="ARBA" id="ARBA00038093"/>
    </source>
</evidence>
<dbReference type="RefSeq" id="WP_110988546.1">
    <property type="nucleotide sequence ID" value="NZ_CAWNWM010000025.1"/>
</dbReference>
<dbReference type="PANTHER" id="PTHR33653">
    <property type="entry name" value="RIBONUCLEASE VAPC2"/>
    <property type="match status" value="1"/>
</dbReference>
<evidence type="ECO:0000256" key="6">
    <source>
        <dbReference type="ARBA" id="ARBA00022842"/>
    </source>
</evidence>
<keyword evidence="2" id="KW-1277">Toxin-antitoxin system</keyword>
<sequence length="133" mass="15237">MSLALIDTDITSFIFKGSDYADPYLPLLSDQELALSFMTIAELFQWAILRQWGKRRFSQLEQYLSNYLIIPVDQPLCREWAQVRSDRQSAGRPISPQDAWIAATALRHDLPLVTHNIKDFAGISNLQLMMPPL</sequence>
<evidence type="ECO:0000256" key="4">
    <source>
        <dbReference type="ARBA" id="ARBA00022723"/>
    </source>
</evidence>
<dbReference type="GO" id="GO:0016787">
    <property type="term" value="F:hydrolase activity"/>
    <property type="evidence" value="ECO:0007669"/>
    <property type="project" value="UniProtKB-KW"/>
</dbReference>
<keyword evidence="6" id="KW-0460">Magnesium</keyword>
<evidence type="ECO:0000313" key="10">
    <source>
        <dbReference type="Proteomes" id="UP000248857"/>
    </source>
</evidence>
<dbReference type="SUPFAM" id="SSF88723">
    <property type="entry name" value="PIN domain-like"/>
    <property type="match status" value="1"/>
</dbReference>
<evidence type="ECO:0000313" key="9">
    <source>
        <dbReference type="EMBL" id="PZD70895.1"/>
    </source>
</evidence>
<name>A0A2W1JH12_9CYAN</name>
<dbReference type="InterPro" id="IPR050556">
    <property type="entry name" value="Type_II_TA_system_RNase"/>
</dbReference>
<dbReference type="AlphaFoldDB" id="A0A2W1JH12"/>
<proteinExistence type="inferred from homology"/>
<reference evidence="9 10" key="1">
    <citation type="journal article" date="2018" name="Sci. Rep.">
        <title>A novel species of the marine cyanobacterium Acaryochloris with a unique pigment content and lifestyle.</title>
        <authorList>
            <person name="Partensky F."/>
            <person name="Six C."/>
            <person name="Ratin M."/>
            <person name="Garczarek L."/>
            <person name="Vaulot D."/>
            <person name="Probert I."/>
            <person name="Calteau A."/>
            <person name="Gourvil P."/>
            <person name="Marie D."/>
            <person name="Grebert T."/>
            <person name="Bouchier C."/>
            <person name="Le Panse S."/>
            <person name="Gachenot M."/>
            <person name="Rodriguez F."/>
            <person name="Garrido J.L."/>
        </authorList>
    </citation>
    <scope>NUCLEOTIDE SEQUENCE [LARGE SCALE GENOMIC DNA]</scope>
    <source>
        <strain evidence="9 10">RCC1774</strain>
    </source>
</reference>
<gene>
    <name evidence="9" type="primary">vapC1</name>
    <name evidence="9" type="ORF">C1752_08670</name>
</gene>
<dbReference type="EMBL" id="PQWO01000025">
    <property type="protein sequence ID" value="PZD70895.1"/>
    <property type="molecule type" value="Genomic_DNA"/>
</dbReference>
<comment type="cofactor">
    <cofactor evidence="1">
        <name>Mg(2+)</name>
        <dbReference type="ChEBI" id="CHEBI:18420"/>
    </cofactor>
</comment>
<evidence type="ECO:0000256" key="1">
    <source>
        <dbReference type="ARBA" id="ARBA00001946"/>
    </source>
</evidence>